<organism evidence="1 2">
    <name type="scientific">Pseudomonas phage vB_PaeM_PAO1_Ab17</name>
    <dbReference type="NCBI Taxonomy" id="1548904"/>
    <lineage>
        <taxon>Viruses</taxon>
        <taxon>Duplodnaviria</taxon>
        <taxon>Heunggongvirae</taxon>
        <taxon>Uroviricota</taxon>
        <taxon>Caudoviricetes</taxon>
        <taxon>Vandenendeviridae</taxon>
        <taxon>Nankokuvirus</taxon>
        <taxon>Nankokuvirus Ab03</taxon>
    </lineage>
</organism>
<proteinExistence type="predicted"/>
<dbReference type="EMBL" id="LN610576">
    <property type="protein sequence ID" value="CEF89603.1"/>
    <property type="molecule type" value="Genomic_DNA"/>
</dbReference>
<sequence>MSQGKVEFSLSVSDLRLVTGFKEAFAAYQAGNSKVLAALLYRNGMDTTQPYEVVHREHRNLRGQHISGERFEGYERLDESWIKKGAPSEEAIIASAKDGSLRDELIHMGRRLNPAQAMVDFLNE</sequence>
<evidence type="ECO:0000313" key="1">
    <source>
        <dbReference type="EMBL" id="CEF89603.1"/>
    </source>
</evidence>
<name>A0A0A1IUJ9_9CAUD</name>
<gene>
    <name evidence="1" type="primary">ORF113</name>
</gene>
<reference evidence="2" key="1">
    <citation type="journal article" date="2015" name="PLoS ONE">
        <title>Investigation of a Large Collection of Pseudomonas aeruginosa Bacteriophages Collected from a Single Environmental Source in Abidjan, Cote d'Ivoire.</title>
        <authorList>
            <person name="Essoh C."/>
            <person name="Latino L."/>
            <person name="Midoux C."/>
            <person name="Blouin Y."/>
            <person name="Loukou G."/>
            <person name="Nguetta S.P."/>
            <person name="Lathro S."/>
            <person name="Cablanmian A."/>
            <person name="Kouassi A.K."/>
            <person name="Vergnaud G."/>
            <person name="Pourcel C."/>
        </authorList>
    </citation>
    <scope>NUCLEOTIDE SEQUENCE [LARGE SCALE GENOMIC DNA]</scope>
</reference>
<dbReference type="Proteomes" id="UP000030225">
    <property type="component" value="Segment"/>
</dbReference>
<accession>A0A0A1IUJ9</accession>
<evidence type="ECO:0000313" key="2">
    <source>
        <dbReference type="Proteomes" id="UP000030225"/>
    </source>
</evidence>
<protein>
    <submittedName>
        <fullName evidence="1">Uncharacterized protein</fullName>
    </submittedName>
</protein>